<name>A0A6N4VD91_9MYCO</name>
<feature type="compositionally biased region" description="Low complexity" evidence="1">
    <location>
        <begin position="18"/>
        <end position="27"/>
    </location>
</feature>
<dbReference type="KEGG" id="mpof:MPOR_34450"/>
<dbReference type="EMBL" id="AP022570">
    <property type="protein sequence ID" value="BBX52419.1"/>
    <property type="molecule type" value="Genomic_DNA"/>
</dbReference>
<evidence type="ECO:0000256" key="1">
    <source>
        <dbReference type="SAM" id="MobiDB-lite"/>
    </source>
</evidence>
<feature type="region of interest" description="Disordered" evidence="1">
    <location>
        <begin position="1"/>
        <end position="27"/>
    </location>
</feature>
<gene>
    <name evidence="2" type="ORF">MPOR_34450</name>
</gene>
<keyword evidence="3" id="KW-1185">Reference proteome</keyword>
<proteinExistence type="predicted"/>
<dbReference type="AlphaFoldDB" id="A0A6N4VD91"/>
<sequence>MLTDAVVPPSAGSGAEHAAIPSTAIPAPATPATSRILMATDSMRSTLSTGQKRALGLSG</sequence>
<evidence type="ECO:0000313" key="2">
    <source>
        <dbReference type="EMBL" id="BBX52419.1"/>
    </source>
</evidence>
<organism evidence="2 3">
    <name type="scientific">Mycolicibacterium poriferae</name>
    <dbReference type="NCBI Taxonomy" id="39694"/>
    <lineage>
        <taxon>Bacteria</taxon>
        <taxon>Bacillati</taxon>
        <taxon>Actinomycetota</taxon>
        <taxon>Actinomycetes</taxon>
        <taxon>Mycobacteriales</taxon>
        <taxon>Mycobacteriaceae</taxon>
        <taxon>Mycolicibacterium</taxon>
    </lineage>
</organism>
<dbReference type="Proteomes" id="UP000466785">
    <property type="component" value="Chromosome"/>
</dbReference>
<accession>A0A6N4VD91</accession>
<protein>
    <submittedName>
        <fullName evidence="2">Uncharacterized protein</fullName>
    </submittedName>
</protein>
<evidence type="ECO:0000313" key="3">
    <source>
        <dbReference type="Proteomes" id="UP000466785"/>
    </source>
</evidence>
<reference evidence="2 3" key="1">
    <citation type="journal article" date="2019" name="Emerg. Microbes Infect.">
        <title>Comprehensive subspecies identification of 175 nontuberculous mycobacteria species based on 7547 genomic profiles.</title>
        <authorList>
            <person name="Matsumoto Y."/>
            <person name="Kinjo T."/>
            <person name="Motooka D."/>
            <person name="Nabeya D."/>
            <person name="Jung N."/>
            <person name="Uechi K."/>
            <person name="Horii T."/>
            <person name="Iida T."/>
            <person name="Fujita J."/>
            <person name="Nakamura S."/>
        </authorList>
    </citation>
    <scope>NUCLEOTIDE SEQUENCE [LARGE SCALE GENOMIC DNA]</scope>
    <source>
        <strain evidence="2 3">JCM 12603</strain>
    </source>
</reference>